<dbReference type="InterPro" id="IPR025605">
    <property type="entry name" value="OST-HTH/LOTUS_dom"/>
</dbReference>
<dbReference type="InterPro" id="IPR041966">
    <property type="entry name" value="LOTUS-like"/>
</dbReference>
<proteinExistence type="predicted"/>
<evidence type="ECO:0000313" key="3">
    <source>
        <dbReference type="Proteomes" id="UP001291912"/>
    </source>
</evidence>
<evidence type="ECO:0000259" key="1">
    <source>
        <dbReference type="PROSITE" id="PS51644"/>
    </source>
</evidence>
<feature type="domain" description="HTH OST-type" evidence="1">
    <location>
        <begin position="206"/>
        <end position="282"/>
    </location>
</feature>
<dbReference type="Pfam" id="PF01936">
    <property type="entry name" value="NYN"/>
    <property type="match status" value="1"/>
</dbReference>
<dbReference type="Proteomes" id="UP001291912">
    <property type="component" value="Unassembled WGS sequence"/>
</dbReference>
<dbReference type="InterPro" id="IPR021139">
    <property type="entry name" value="NYN"/>
</dbReference>
<keyword evidence="3" id="KW-1185">Reference proteome</keyword>
<dbReference type="RefSeq" id="WP_194422702.1">
    <property type="nucleotide sequence ID" value="NZ_BAAAPT010000001.1"/>
</dbReference>
<gene>
    <name evidence="2" type="ORF">R2Q92_14050</name>
</gene>
<dbReference type="EMBL" id="JAWJYN010000003">
    <property type="protein sequence ID" value="MDZ8162952.1"/>
    <property type="molecule type" value="Genomic_DNA"/>
</dbReference>
<sequence length="284" mass="31196">MADLQNERVAVYIDFDNIVMSWYDRVHGRNAYSRDRQKIMQDLTANEVAERLSAATIDVGAIIDYAASFGTLVLTRAYADWSSPVNAEYQTQLVARAVDLVQLFPAAAYAKNGADIRLAVDTVEDMFRLEDLTHVVIVAGDSDYVPLAQRCKRLGRFVVGVGVSGSTAKSLAAACDRFDAYDTLPGVTAPSADSAGTRKSRGRKKAVDPGADLLERALRLENDREDAEWQHASAVKSLIKRLDPSFSEKTLGHRSFTDFVKAHPKVAEMDESGNIVLIRLAADR</sequence>
<name>A0ABU5NA43_9MICO</name>
<dbReference type="CDD" id="cd10146">
    <property type="entry name" value="LabA_like_C"/>
    <property type="match status" value="1"/>
</dbReference>
<reference evidence="2 3" key="1">
    <citation type="submission" date="2023-10" db="EMBL/GenBank/DDBJ databases">
        <title>Microbacterium xanthum sp. nov., isolated from seaweed.</title>
        <authorList>
            <person name="Lee S.D."/>
        </authorList>
    </citation>
    <scope>NUCLEOTIDE SEQUENCE [LARGE SCALE GENOMIC DNA]</scope>
    <source>
        <strain evidence="2 3">KCTC 19124</strain>
    </source>
</reference>
<dbReference type="PANTHER" id="PTHR35811:SF1">
    <property type="entry name" value="HTH OST-TYPE DOMAIN-CONTAINING PROTEIN"/>
    <property type="match status" value="1"/>
</dbReference>
<dbReference type="Gene3D" id="3.40.50.1010">
    <property type="entry name" value="5'-nuclease"/>
    <property type="match status" value="1"/>
</dbReference>
<dbReference type="PANTHER" id="PTHR35811">
    <property type="entry name" value="SLR1870 PROTEIN"/>
    <property type="match status" value="1"/>
</dbReference>
<comment type="caution">
    <text evidence="2">The sequence shown here is derived from an EMBL/GenBank/DDBJ whole genome shotgun (WGS) entry which is preliminary data.</text>
</comment>
<dbReference type="Gene3D" id="3.30.420.610">
    <property type="entry name" value="LOTUS domain-like"/>
    <property type="match status" value="1"/>
</dbReference>
<protein>
    <submittedName>
        <fullName evidence="2">NYN domain-containing protein</fullName>
    </submittedName>
</protein>
<evidence type="ECO:0000313" key="2">
    <source>
        <dbReference type="EMBL" id="MDZ8162952.1"/>
    </source>
</evidence>
<dbReference type="PROSITE" id="PS51644">
    <property type="entry name" value="HTH_OST"/>
    <property type="match status" value="1"/>
</dbReference>
<dbReference type="Pfam" id="PF12872">
    <property type="entry name" value="OST-HTH"/>
    <property type="match status" value="1"/>
</dbReference>
<accession>A0ABU5NA43</accession>
<organism evidence="2 3">
    <name type="scientific">Microbacterium aquimaris</name>
    <dbReference type="NCBI Taxonomy" id="459816"/>
    <lineage>
        <taxon>Bacteria</taxon>
        <taxon>Bacillati</taxon>
        <taxon>Actinomycetota</taxon>
        <taxon>Actinomycetes</taxon>
        <taxon>Micrococcales</taxon>
        <taxon>Microbacteriaceae</taxon>
        <taxon>Microbacterium</taxon>
    </lineage>
</organism>
<dbReference type="CDD" id="cd11297">
    <property type="entry name" value="PIN_LabA-like_N_1"/>
    <property type="match status" value="1"/>
</dbReference>